<keyword evidence="4" id="KW-1185">Reference proteome</keyword>
<keyword evidence="1" id="KW-0804">Transcription</keyword>
<protein>
    <recommendedName>
        <fullName evidence="1">RNA polymerase-binding protein RbpA</fullName>
    </recommendedName>
</protein>
<comment type="subunit">
    <text evidence="1">Forms a complex with the RNAP catalytic core and with free principal sigma factors.</text>
</comment>
<gene>
    <name evidence="1" type="primary">rbpA</name>
    <name evidence="3" type="ORF">BBK82_08045</name>
</gene>
<dbReference type="Gene3D" id="2.20.28.270">
    <property type="entry name" value="RNA polymerase-binding protein A"/>
    <property type="match status" value="1"/>
</dbReference>
<dbReference type="Pfam" id="PF13397">
    <property type="entry name" value="RbpA"/>
    <property type="match status" value="1"/>
</dbReference>
<organism evidence="3 4">
    <name type="scientific">Lentzea guizhouensis</name>
    <dbReference type="NCBI Taxonomy" id="1586287"/>
    <lineage>
        <taxon>Bacteria</taxon>
        <taxon>Bacillati</taxon>
        <taxon>Actinomycetota</taxon>
        <taxon>Actinomycetes</taxon>
        <taxon>Pseudonocardiales</taxon>
        <taxon>Pseudonocardiaceae</taxon>
        <taxon>Lentzea</taxon>
    </lineage>
</organism>
<comment type="caution">
    <text evidence="1">Lacks conserved residue(s) required for the propagation of feature annotation.</text>
</comment>
<sequence length="132" mass="15189">MPRRVLRGYRLGTPTGEPDRNARPAPRVQVRFACRRGHEFTVPFSTDAEIPAAWTCPRHGIEHCLRIDDDSDWTPPKGKPPRTHYVMLLERRNVADLEVLVDQALAGIRRQRTSPYGRVPIGDRTYGFRFEP</sequence>
<dbReference type="RefSeq" id="WP_065920904.1">
    <property type="nucleotide sequence ID" value="NZ_CP016793.1"/>
</dbReference>
<name>A0A1B2HXW7_9PSEU</name>
<feature type="region of interest" description="Disordered" evidence="2">
    <location>
        <begin position="1"/>
        <end position="24"/>
    </location>
</feature>
<dbReference type="KEGG" id="led:BBK82_08045"/>
<dbReference type="InterPro" id="IPR038638">
    <property type="entry name" value="RbpA_sf"/>
</dbReference>
<evidence type="ECO:0000313" key="4">
    <source>
        <dbReference type="Proteomes" id="UP000093053"/>
    </source>
</evidence>
<dbReference type="AlphaFoldDB" id="A0A1B2HXW7"/>
<accession>A0A1B2HXW7</accession>
<evidence type="ECO:0000256" key="1">
    <source>
        <dbReference type="HAMAP-Rule" id="MF_01483"/>
    </source>
</evidence>
<dbReference type="GO" id="GO:0045893">
    <property type="term" value="P:positive regulation of DNA-templated transcription"/>
    <property type="evidence" value="ECO:0007669"/>
    <property type="project" value="UniProtKB-UniRule"/>
</dbReference>
<dbReference type="EMBL" id="CP016793">
    <property type="protein sequence ID" value="ANZ42578.1"/>
    <property type="molecule type" value="Genomic_DNA"/>
</dbReference>
<dbReference type="STRING" id="1586287.BBK82_08045"/>
<dbReference type="GO" id="GO:0001000">
    <property type="term" value="F:bacterial-type RNA polymerase core enzyme binding"/>
    <property type="evidence" value="ECO:0007669"/>
    <property type="project" value="UniProtKB-UniRule"/>
</dbReference>
<dbReference type="HAMAP" id="MF_01483">
    <property type="entry name" value="RbpA"/>
    <property type="match status" value="1"/>
</dbReference>
<proteinExistence type="inferred from homology"/>
<reference evidence="3 4" key="1">
    <citation type="submission" date="2016-07" db="EMBL/GenBank/DDBJ databases">
        <title>Complete genome sequence of the Lentzea guizhouensis DHS C013.</title>
        <authorList>
            <person name="Cao C."/>
        </authorList>
    </citation>
    <scope>NUCLEOTIDE SEQUENCE [LARGE SCALE GENOMIC DNA]</scope>
    <source>
        <strain evidence="3 4">DHS C013</strain>
    </source>
</reference>
<dbReference type="Proteomes" id="UP000093053">
    <property type="component" value="Chromosome"/>
</dbReference>
<keyword evidence="1" id="KW-0805">Transcription regulation</keyword>
<comment type="function">
    <text evidence="1">Binds to RNA polymerase (RNAP), stimulating transcription from principal, but not alternative sigma factor promoters.</text>
</comment>
<comment type="similarity">
    <text evidence="1">Belongs to the RNA polymerase-binding protein RbpA family.</text>
</comment>
<dbReference type="InterPro" id="IPR025182">
    <property type="entry name" value="RNApol-bd_RbpA"/>
</dbReference>
<dbReference type="OrthoDB" id="3618415at2"/>
<evidence type="ECO:0000256" key="2">
    <source>
        <dbReference type="SAM" id="MobiDB-lite"/>
    </source>
</evidence>
<evidence type="ECO:0000313" key="3">
    <source>
        <dbReference type="EMBL" id="ANZ42578.1"/>
    </source>
</evidence>